<evidence type="ECO:0000256" key="1">
    <source>
        <dbReference type="ARBA" id="ARBA00022723"/>
    </source>
</evidence>
<dbReference type="Pfam" id="PF02073">
    <property type="entry name" value="Peptidase_M29"/>
    <property type="match status" value="1"/>
</dbReference>
<keyword evidence="3" id="KW-1185">Reference proteome</keyword>
<dbReference type="GO" id="GO:0046872">
    <property type="term" value="F:metal ion binding"/>
    <property type="evidence" value="ECO:0007669"/>
    <property type="project" value="UniProtKB-KW"/>
</dbReference>
<evidence type="ECO:0000313" key="3">
    <source>
        <dbReference type="Proteomes" id="UP001431776"/>
    </source>
</evidence>
<dbReference type="GO" id="GO:0004177">
    <property type="term" value="F:aminopeptidase activity"/>
    <property type="evidence" value="ECO:0007669"/>
    <property type="project" value="UniProtKB-KW"/>
</dbReference>
<keyword evidence="2" id="KW-0645">Protease</keyword>
<protein>
    <submittedName>
        <fullName evidence="2">Aminopeptidase</fullName>
        <ecNumber evidence="2">3.4.11.-</ecNumber>
    </submittedName>
</protein>
<dbReference type="SUPFAM" id="SSF144052">
    <property type="entry name" value="Thermophilic metalloprotease-like"/>
    <property type="match status" value="1"/>
</dbReference>
<reference evidence="2" key="1">
    <citation type="submission" date="2023-05" db="EMBL/GenBank/DDBJ databases">
        <title>Anaerotaeda fermentans gen. nov., sp. nov., a novel anaerobic planctomycete of the new family within the order Sedimentisphaerales isolated from Taman Peninsula, Russia.</title>
        <authorList>
            <person name="Khomyakova M.A."/>
            <person name="Merkel A.Y."/>
            <person name="Slobodkin A.I."/>
        </authorList>
    </citation>
    <scope>NUCLEOTIDE SEQUENCE</scope>
    <source>
        <strain evidence="2">M17dextr</strain>
    </source>
</reference>
<proteinExistence type="predicted"/>
<sequence length="336" mass="36898">MGTIEQGVRQVIDNCLRIKPDERAVIITDRQTHEIGQALRVAADKIAGNVQLFLMEDFGTRPIGLPNAIAEALQAADVSIYAAQGAEGELQTFRRPMLGAIDANPKLRHAHMIGITTQIMADGMCSDYAEIQRISKRVFETVKDAEAIRVVTAKGCDFTARFSPNLKWLISDGEIQPGRWKNLPDGEVFTAPATVDGHIVIDGCLGDYFTERYASLADTPVTVDVCDGRALRESLHCDNEQLRRELAGYVFETDENSDRVGEFAIGTNTGLTRLIYNLLQDEKFPGVHIAFGSPYPTKTGATWDSGAHVDGVIIAPSIYVDGRTLMDQGRFCFEGM</sequence>
<dbReference type="AlphaFoldDB" id="A0AAW6U3K0"/>
<dbReference type="Proteomes" id="UP001431776">
    <property type="component" value="Unassembled WGS sequence"/>
</dbReference>
<dbReference type="InterPro" id="IPR052170">
    <property type="entry name" value="M29_Exopeptidase"/>
</dbReference>
<comment type="caution">
    <text evidence="2">The sequence shown here is derived from an EMBL/GenBank/DDBJ whole genome shotgun (WGS) entry which is preliminary data.</text>
</comment>
<evidence type="ECO:0000313" key="2">
    <source>
        <dbReference type="EMBL" id="MDI6450249.1"/>
    </source>
</evidence>
<keyword evidence="1" id="KW-0479">Metal-binding</keyword>
<dbReference type="EC" id="3.4.11.-" evidence="2"/>
<dbReference type="EMBL" id="JASCXX010000018">
    <property type="protein sequence ID" value="MDI6450249.1"/>
    <property type="molecule type" value="Genomic_DNA"/>
</dbReference>
<dbReference type="RefSeq" id="WP_349245659.1">
    <property type="nucleotide sequence ID" value="NZ_JASCXX010000018.1"/>
</dbReference>
<accession>A0AAW6U3K0</accession>
<organism evidence="2 3">
    <name type="scientific">Anaerobaca lacustris</name>
    <dbReference type="NCBI Taxonomy" id="3044600"/>
    <lineage>
        <taxon>Bacteria</taxon>
        <taxon>Pseudomonadati</taxon>
        <taxon>Planctomycetota</taxon>
        <taxon>Phycisphaerae</taxon>
        <taxon>Sedimentisphaerales</taxon>
        <taxon>Anaerobacaceae</taxon>
        <taxon>Anaerobaca</taxon>
    </lineage>
</organism>
<dbReference type="PANTHER" id="PTHR34448:SF1">
    <property type="entry name" value="BLL6088 PROTEIN"/>
    <property type="match status" value="1"/>
</dbReference>
<name>A0AAW6U3K0_9BACT</name>
<keyword evidence="2" id="KW-0378">Hydrolase</keyword>
<dbReference type="PANTHER" id="PTHR34448">
    <property type="entry name" value="AMINOPEPTIDASE"/>
    <property type="match status" value="1"/>
</dbReference>
<gene>
    <name evidence="2" type="ORF">QJ522_14410</name>
</gene>
<dbReference type="GO" id="GO:0006508">
    <property type="term" value="P:proteolysis"/>
    <property type="evidence" value="ECO:0007669"/>
    <property type="project" value="InterPro"/>
</dbReference>
<dbReference type="InterPro" id="IPR000787">
    <property type="entry name" value="Peptidase_M29"/>
</dbReference>
<keyword evidence="2" id="KW-0031">Aminopeptidase</keyword>